<dbReference type="AlphaFoldDB" id="A0A3N6TQU2"/>
<evidence type="ECO:0000313" key="4">
    <source>
        <dbReference type="Proteomes" id="UP000266723"/>
    </source>
</evidence>
<gene>
    <name evidence="3" type="ORF">DY000_02029019</name>
    <name evidence="2" type="ORF">F2Q70_00024815</name>
</gene>
<feature type="compositionally biased region" description="Polar residues" evidence="1">
    <location>
        <begin position="64"/>
        <end position="74"/>
    </location>
</feature>
<evidence type="ECO:0000256" key="1">
    <source>
        <dbReference type="SAM" id="MobiDB-lite"/>
    </source>
</evidence>
<sequence>MVSWALGRDVKQVYPSRPVSYRGGLVIERVTAGLSRADCGPQNSGPNPYRRTYRPSRTVPRDASLSNRLLQLSS</sequence>
<keyword evidence="4" id="KW-1185">Reference proteome</keyword>
<evidence type="ECO:0000313" key="2">
    <source>
        <dbReference type="EMBL" id="KAF2605526.1"/>
    </source>
</evidence>
<dbReference type="Proteomes" id="UP000266723">
    <property type="component" value="Unassembled WGS sequence"/>
</dbReference>
<evidence type="ECO:0000313" key="3">
    <source>
        <dbReference type="EMBL" id="KAF3579136.1"/>
    </source>
</evidence>
<name>A0A3N6TQU2_BRACR</name>
<reference evidence="3 4" key="3">
    <citation type="journal article" date="2020" name="BMC Genomics">
        <title>Intraspecific diversification of the crop wild relative Brassica cretica Lam. using demographic model selection.</title>
        <authorList>
            <person name="Kioukis A."/>
            <person name="Michalopoulou V.A."/>
            <person name="Briers L."/>
            <person name="Pirintsos S."/>
            <person name="Studholme D.J."/>
            <person name="Pavlidis P."/>
            <person name="Sarris P.F."/>
        </authorList>
    </citation>
    <scope>NUCLEOTIDE SEQUENCE [LARGE SCALE GENOMIC DNA]</scope>
    <source>
        <strain evidence="4">cv. PFS-1207/04</strain>
        <strain evidence="3">PFS-1207/04</strain>
    </source>
</reference>
<dbReference type="EMBL" id="QGKV02000649">
    <property type="protein sequence ID" value="KAF3579136.1"/>
    <property type="molecule type" value="Genomic_DNA"/>
</dbReference>
<organism evidence="2">
    <name type="scientific">Brassica cretica</name>
    <name type="common">Mustard</name>
    <dbReference type="NCBI Taxonomy" id="69181"/>
    <lineage>
        <taxon>Eukaryota</taxon>
        <taxon>Viridiplantae</taxon>
        <taxon>Streptophyta</taxon>
        <taxon>Embryophyta</taxon>
        <taxon>Tracheophyta</taxon>
        <taxon>Spermatophyta</taxon>
        <taxon>Magnoliopsida</taxon>
        <taxon>eudicotyledons</taxon>
        <taxon>Gunneridae</taxon>
        <taxon>Pentapetalae</taxon>
        <taxon>rosids</taxon>
        <taxon>malvids</taxon>
        <taxon>Brassicales</taxon>
        <taxon>Brassicaceae</taxon>
        <taxon>Brassiceae</taxon>
        <taxon>Brassica</taxon>
    </lineage>
</organism>
<accession>A0A3N6TQU2</accession>
<protein>
    <submittedName>
        <fullName evidence="2">Uncharacterized protein</fullName>
    </submittedName>
</protein>
<comment type="caution">
    <text evidence="2">The sequence shown here is derived from an EMBL/GenBank/DDBJ whole genome shotgun (WGS) entry which is preliminary data.</text>
</comment>
<reference evidence="3" key="2">
    <citation type="submission" date="2019-12" db="EMBL/GenBank/DDBJ databases">
        <authorList>
            <person name="Studholme D.J."/>
            <person name="Sarris P."/>
        </authorList>
    </citation>
    <scope>NUCLEOTIDE SEQUENCE</scope>
    <source>
        <strain evidence="3">PFS-1207/04</strain>
        <tissue evidence="3">Leaf</tissue>
    </source>
</reference>
<proteinExistence type="predicted"/>
<reference evidence="2" key="1">
    <citation type="submission" date="2019-12" db="EMBL/GenBank/DDBJ databases">
        <title>Genome sequencing and annotation of Brassica cretica.</title>
        <authorList>
            <person name="Studholme D.J."/>
            <person name="Sarris P.F."/>
        </authorList>
    </citation>
    <scope>NUCLEOTIDE SEQUENCE</scope>
    <source>
        <strain evidence="2">PFS-102/07</strain>
        <tissue evidence="2">Leaf</tissue>
    </source>
</reference>
<feature type="region of interest" description="Disordered" evidence="1">
    <location>
        <begin position="36"/>
        <end position="74"/>
    </location>
</feature>
<dbReference type="EMBL" id="QGKY02000094">
    <property type="protein sequence ID" value="KAF2605526.1"/>
    <property type="molecule type" value="Genomic_DNA"/>
</dbReference>